<evidence type="ECO:0000313" key="4">
    <source>
        <dbReference type="Proteomes" id="UP001163166"/>
    </source>
</evidence>
<dbReference type="AlphaFoldDB" id="A0AAX3DZG5"/>
<evidence type="ECO:0000256" key="1">
    <source>
        <dbReference type="SAM" id="MobiDB-lite"/>
    </source>
</evidence>
<feature type="compositionally biased region" description="Low complexity" evidence="1">
    <location>
        <begin position="322"/>
        <end position="333"/>
    </location>
</feature>
<dbReference type="Pfam" id="PF06904">
    <property type="entry name" value="Extensin-like_C"/>
    <property type="match status" value="1"/>
</dbReference>
<dbReference type="InterPro" id="IPR009683">
    <property type="entry name" value="Extensin-like_C"/>
</dbReference>
<feature type="compositionally biased region" description="Basic and acidic residues" evidence="1">
    <location>
        <begin position="269"/>
        <end position="280"/>
    </location>
</feature>
<evidence type="ECO:0000259" key="2">
    <source>
        <dbReference type="Pfam" id="PF06904"/>
    </source>
</evidence>
<evidence type="ECO:0000313" key="3">
    <source>
        <dbReference type="EMBL" id="UYO39347.1"/>
    </source>
</evidence>
<feature type="compositionally biased region" description="Low complexity" evidence="1">
    <location>
        <begin position="45"/>
        <end position="69"/>
    </location>
</feature>
<organism evidence="3 4">
    <name type="scientific">Rhodopseudomonas palustris</name>
    <dbReference type="NCBI Taxonomy" id="1076"/>
    <lineage>
        <taxon>Bacteria</taxon>
        <taxon>Pseudomonadati</taxon>
        <taxon>Pseudomonadota</taxon>
        <taxon>Alphaproteobacteria</taxon>
        <taxon>Hyphomicrobiales</taxon>
        <taxon>Nitrobacteraceae</taxon>
        <taxon>Rhodopseudomonas</taxon>
    </lineage>
</organism>
<name>A0AAX3DZG5_RHOPL</name>
<feature type="compositionally biased region" description="Low complexity" evidence="1">
    <location>
        <begin position="281"/>
        <end position="295"/>
    </location>
</feature>
<feature type="region of interest" description="Disordered" evidence="1">
    <location>
        <begin position="261"/>
        <end position="359"/>
    </location>
</feature>
<accession>A0AAX3DZG5</accession>
<protein>
    <submittedName>
        <fullName evidence="3">Extensin family protein</fullName>
    </submittedName>
</protein>
<feature type="region of interest" description="Disordered" evidence="1">
    <location>
        <begin position="1"/>
        <end position="69"/>
    </location>
</feature>
<dbReference type="EMBL" id="CP076676">
    <property type="protein sequence ID" value="UYO39347.1"/>
    <property type="molecule type" value="Genomic_DNA"/>
</dbReference>
<feature type="domain" description="Extensin-like C-terminal" evidence="2">
    <location>
        <begin position="70"/>
        <end position="246"/>
    </location>
</feature>
<gene>
    <name evidence="3" type="ORF">KQX62_21995</name>
</gene>
<reference evidence="3" key="1">
    <citation type="journal article" date="2022" name="Biol. Control">
        <title>In silico genomic analysis of Rhodopseudomonas palustris strains revealed potential biocontrol agents and crop yield enhancers.</title>
        <authorList>
            <person name="Surachat K."/>
            <person name="Kantachote D."/>
            <person name="Deachamag P."/>
            <person name="Wonglapsuwan M."/>
        </authorList>
    </citation>
    <scope>NUCLEOTIDE SEQUENCE</scope>
    <source>
        <strain evidence="3">TLS06</strain>
    </source>
</reference>
<dbReference type="Proteomes" id="UP001163166">
    <property type="component" value="Chromosome"/>
</dbReference>
<dbReference type="RefSeq" id="WP_264074686.1">
    <property type="nucleotide sequence ID" value="NZ_CP076676.1"/>
</dbReference>
<sequence>MIALVAGGTSAAGAREHVPLPKPRPAEAPQINAREAEPGEDESAPAEAAAPDSAPAARADAAPAAKPPSECRLALTEQIAIAPSIPDITGPGACGGPDLVRLEAVVLPDGRRVSVSPAATLRCGMARAIADWVRADIAPLGASLGSRVADLDNFDSYECRGRNRVRGAKLSEHGRANALDVRGIKLADGRMISLTDRDAPRAPREAVMQSVCARFTTVLGPGSDGYHEDHIHLDLAERRGGYRMCQWALYEGLPNIAPVMPLPRPAEAPPREVAADEERAPQQAAPSQPEAAEQVPAEEAEREQAETPPPAPPKPTKRAKAKAAAAKPAASKPIDLKPQAAPPAKPAARSKQAPARPPA</sequence>
<proteinExistence type="predicted"/>
<feature type="compositionally biased region" description="Low complexity" evidence="1">
    <location>
        <begin position="346"/>
        <end position="359"/>
    </location>
</feature>